<evidence type="ECO:0000313" key="1">
    <source>
        <dbReference type="EMBL" id="SVA74301.1"/>
    </source>
</evidence>
<proteinExistence type="predicted"/>
<sequence length="86" mass="10014">MFAIFNEKPHCPGGKFYNLVFYQSERTRMRMATAQAIEKSISAGYSKIGYIILRVFDENVIKKWLILVKTARDSCMARDRVRKTFG</sequence>
<reference evidence="1" key="1">
    <citation type="submission" date="2018-05" db="EMBL/GenBank/DDBJ databases">
        <authorList>
            <person name="Lanie J.A."/>
            <person name="Ng W.-L."/>
            <person name="Kazmierczak K.M."/>
            <person name="Andrzejewski T.M."/>
            <person name="Davidsen T.M."/>
            <person name="Wayne K.J."/>
            <person name="Tettelin H."/>
            <person name="Glass J.I."/>
            <person name="Rusch D."/>
            <person name="Podicherti R."/>
            <person name="Tsui H.-C.T."/>
            <person name="Winkler M.E."/>
        </authorList>
    </citation>
    <scope>NUCLEOTIDE SEQUENCE</scope>
</reference>
<dbReference type="AlphaFoldDB" id="A0A381YCI7"/>
<organism evidence="1">
    <name type="scientific">marine metagenome</name>
    <dbReference type="NCBI Taxonomy" id="408172"/>
    <lineage>
        <taxon>unclassified sequences</taxon>
        <taxon>metagenomes</taxon>
        <taxon>ecological metagenomes</taxon>
    </lineage>
</organism>
<protein>
    <submittedName>
        <fullName evidence="1">Uncharacterized protein</fullName>
    </submittedName>
</protein>
<accession>A0A381YCI7</accession>
<dbReference type="EMBL" id="UINC01017820">
    <property type="protein sequence ID" value="SVA74301.1"/>
    <property type="molecule type" value="Genomic_DNA"/>
</dbReference>
<name>A0A381YCI7_9ZZZZ</name>
<gene>
    <name evidence="1" type="ORF">METZ01_LOCUS127155</name>
</gene>